<sequence>MNSSNYIPRARPAYTRLRRAPLPGASAPPHPASCAPRQQQQQNLFSAPGVYLSVLPKNACLQLPLDF</sequence>
<feature type="region of interest" description="Disordered" evidence="1">
    <location>
        <begin position="19"/>
        <end position="40"/>
    </location>
</feature>
<dbReference type="Proteomes" id="UP000265520">
    <property type="component" value="Unassembled WGS sequence"/>
</dbReference>
<evidence type="ECO:0000256" key="1">
    <source>
        <dbReference type="SAM" id="MobiDB-lite"/>
    </source>
</evidence>
<proteinExistence type="predicted"/>
<keyword evidence="3" id="KW-1185">Reference proteome</keyword>
<evidence type="ECO:0000313" key="2">
    <source>
        <dbReference type="EMBL" id="MCI62797.1"/>
    </source>
</evidence>
<reference evidence="2 3" key="1">
    <citation type="journal article" date="2018" name="Front. Plant Sci.">
        <title>Red Clover (Trifolium pratense) and Zigzag Clover (T. medium) - A Picture of Genomic Similarities and Differences.</title>
        <authorList>
            <person name="Dluhosova J."/>
            <person name="Istvanek J."/>
            <person name="Nedelnik J."/>
            <person name="Repkova J."/>
        </authorList>
    </citation>
    <scope>NUCLEOTIDE SEQUENCE [LARGE SCALE GENOMIC DNA]</scope>
    <source>
        <strain evidence="3">cv. 10/8</strain>
        <tissue evidence="2">Leaf</tissue>
    </source>
</reference>
<dbReference type="AlphaFoldDB" id="A0A392TQT8"/>
<organism evidence="2 3">
    <name type="scientific">Trifolium medium</name>
    <dbReference type="NCBI Taxonomy" id="97028"/>
    <lineage>
        <taxon>Eukaryota</taxon>
        <taxon>Viridiplantae</taxon>
        <taxon>Streptophyta</taxon>
        <taxon>Embryophyta</taxon>
        <taxon>Tracheophyta</taxon>
        <taxon>Spermatophyta</taxon>
        <taxon>Magnoliopsida</taxon>
        <taxon>eudicotyledons</taxon>
        <taxon>Gunneridae</taxon>
        <taxon>Pentapetalae</taxon>
        <taxon>rosids</taxon>
        <taxon>fabids</taxon>
        <taxon>Fabales</taxon>
        <taxon>Fabaceae</taxon>
        <taxon>Papilionoideae</taxon>
        <taxon>50 kb inversion clade</taxon>
        <taxon>NPAAA clade</taxon>
        <taxon>Hologalegina</taxon>
        <taxon>IRL clade</taxon>
        <taxon>Trifolieae</taxon>
        <taxon>Trifolium</taxon>
    </lineage>
</organism>
<name>A0A392TQT8_9FABA</name>
<accession>A0A392TQT8</accession>
<comment type="caution">
    <text evidence="2">The sequence shown here is derived from an EMBL/GenBank/DDBJ whole genome shotgun (WGS) entry which is preliminary data.</text>
</comment>
<dbReference type="EMBL" id="LXQA010625519">
    <property type="protein sequence ID" value="MCI62797.1"/>
    <property type="molecule type" value="Genomic_DNA"/>
</dbReference>
<evidence type="ECO:0000313" key="3">
    <source>
        <dbReference type="Proteomes" id="UP000265520"/>
    </source>
</evidence>
<protein>
    <submittedName>
        <fullName evidence="2">Uncharacterized protein</fullName>
    </submittedName>
</protein>